<proteinExistence type="inferred from homology"/>
<keyword evidence="5" id="KW-0324">Glycolysis</keyword>
<dbReference type="Proteomes" id="UP000648239">
    <property type="component" value="Unassembled WGS sequence"/>
</dbReference>
<evidence type="ECO:0000313" key="9">
    <source>
        <dbReference type="Proteomes" id="UP000648239"/>
    </source>
</evidence>
<sequence>MKYVVILPDGASDEPLEQLNGRTPLEAADIPNADWVSRNGALGRLVTIPEGFTPATDVGTLSLFGYDPARYYSGRAPLEAAAQGLDCSDDGIIFRCNFVTVLDGCMTDFTAGHIAQEESDRLIADLNSLFADDKMTFHAGVSYRNLLIMENCDGADLVCQPPHDIPDQPVAQHRPRGGAAERIESVMTRAARLMEGHEINRVRRSKGINPVTGIWLWGQGRPTELVPFQELYGCRGAVITGVDIIRGLAVSMGMKLIDVPGATGYIDTNYQGKGEAALAALDEYDMVVVHVEAADEAGHMGDADEKVLALERIDRHITGPLLDAVRRHDEWRILVAADHPTPVSTKAHSSVPPQFCYAGSGIEAAAGLPFSEPAAEAAGLFVNPGHSMIRRFMHR</sequence>
<dbReference type="EMBL" id="JACXWD010000016">
    <property type="protein sequence ID" value="MBD3867823.1"/>
    <property type="molecule type" value="Genomic_DNA"/>
</dbReference>
<comment type="similarity">
    <text evidence="4">Belongs to the BPG-independent phosphoglycerate mutase family. A-PGAM subfamily.</text>
</comment>
<reference evidence="8 9" key="1">
    <citation type="submission" date="2020-08" db="EMBL/GenBank/DDBJ databases">
        <title>Acidobacteriota in marine sediments use diverse sulfur dissimilation pathways.</title>
        <authorList>
            <person name="Wasmund K."/>
        </authorList>
    </citation>
    <scope>NUCLEOTIDE SEQUENCE [LARGE SCALE GENOMIC DNA]</scope>
    <source>
        <strain evidence="8">MAG AM4</strain>
    </source>
</reference>
<evidence type="ECO:0000256" key="1">
    <source>
        <dbReference type="ARBA" id="ARBA00000370"/>
    </source>
</evidence>
<dbReference type="SUPFAM" id="SSF53649">
    <property type="entry name" value="Alkaline phosphatase-like"/>
    <property type="match status" value="1"/>
</dbReference>
<dbReference type="NCBIfam" id="TIGR02535">
    <property type="entry name" value="hyp_Hser_kinase"/>
    <property type="match status" value="1"/>
</dbReference>
<evidence type="ECO:0000256" key="5">
    <source>
        <dbReference type="ARBA" id="ARBA00023152"/>
    </source>
</evidence>
<keyword evidence="6 8" id="KW-0413">Isomerase</keyword>
<dbReference type="PANTHER" id="PTHR31209">
    <property type="entry name" value="COFACTOR-INDEPENDENT PHOSPHOGLYCERATE MUTASE"/>
    <property type="match status" value="1"/>
</dbReference>
<organism evidence="8 9">
    <name type="scientific">Candidatus Polarisedimenticola svalbardensis</name>
    <dbReference type="NCBI Taxonomy" id="2886004"/>
    <lineage>
        <taxon>Bacteria</taxon>
        <taxon>Pseudomonadati</taxon>
        <taxon>Acidobacteriota</taxon>
        <taxon>Candidatus Polarisedimenticolia</taxon>
        <taxon>Candidatus Polarisedimenticolales</taxon>
        <taxon>Candidatus Polarisedimenticolaceae</taxon>
        <taxon>Candidatus Polarisedimenticola</taxon>
    </lineage>
</organism>
<feature type="domain" description="Metalloenzyme" evidence="7">
    <location>
        <begin position="1"/>
        <end position="359"/>
    </location>
</feature>
<evidence type="ECO:0000259" key="7">
    <source>
        <dbReference type="Pfam" id="PF01676"/>
    </source>
</evidence>
<evidence type="ECO:0000256" key="4">
    <source>
        <dbReference type="ARBA" id="ARBA00005524"/>
    </source>
</evidence>
<name>A0A8J6Y095_9BACT</name>
<dbReference type="EC" id="5.4.2.12" evidence="8"/>
<dbReference type="InterPro" id="IPR042253">
    <property type="entry name" value="Pglycerate_mutase_ApgM_sf"/>
</dbReference>
<accession>A0A8J6Y095</accession>
<dbReference type="PIRSF" id="PIRSF006392">
    <property type="entry name" value="IPGAM_arch"/>
    <property type="match status" value="1"/>
</dbReference>
<comment type="catalytic activity">
    <reaction evidence="1">
        <text>(2R)-2-phosphoglycerate = (2R)-3-phosphoglycerate</text>
        <dbReference type="Rhea" id="RHEA:15901"/>
        <dbReference type="ChEBI" id="CHEBI:58272"/>
        <dbReference type="ChEBI" id="CHEBI:58289"/>
        <dbReference type="EC" id="5.4.2.12"/>
    </reaction>
</comment>
<evidence type="ECO:0000256" key="3">
    <source>
        <dbReference type="ARBA" id="ARBA00004921"/>
    </source>
</evidence>
<evidence type="ECO:0000313" key="8">
    <source>
        <dbReference type="EMBL" id="MBD3867823.1"/>
    </source>
</evidence>
<dbReference type="NCBIfam" id="TIGR00306">
    <property type="entry name" value="apgM"/>
    <property type="match status" value="1"/>
</dbReference>
<comment type="caution">
    <text evidence="8">The sequence shown here is derived from an EMBL/GenBank/DDBJ whole genome shotgun (WGS) entry which is preliminary data.</text>
</comment>
<protein>
    <submittedName>
        <fullName evidence="8">Cofactor-independent phosphoglycerate mutase</fullName>
        <ecNumber evidence="8">5.4.2.12</ecNumber>
    </submittedName>
</protein>
<dbReference type="InterPro" id="IPR004456">
    <property type="entry name" value="Pglycerate_mutase_ApgM"/>
</dbReference>
<dbReference type="Gene3D" id="3.40.720.10">
    <property type="entry name" value="Alkaline Phosphatase, subunit A"/>
    <property type="match status" value="1"/>
</dbReference>
<comment type="function">
    <text evidence="2">Catalyzes the interconversion of 2-phosphoglycerate and 3-phosphoglycerate.</text>
</comment>
<dbReference type="InterPro" id="IPR017850">
    <property type="entry name" value="Alkaline_phosphatase_core_sf"/>
</dbReference>
<dbReference type="NCBIfam" id="NF003242">
    <property type="entry name" value="PRK04200.1"/>
    <property type="match status" value="1"/>
</dbReference>
<dbReference type="GO" id="GO:0046872">
    <property type="term" value="F:metal ion binding"/>
    <property type="evidence" value="ECO:0007669"/>
    <property type="project" value="InterPro"/>
</dbReference>
<dbReference type="Pfam" id="PF10143">
    <property type="entry name" value="PhosphMutase"/>
    <property type="match status" value="1"/>
</dbReference>
<dbReference type="Pfam" id="PF01676">
    <property type="entry name" value="Metalloenzyme"/>
    <property type="match status" value="1"/>
</dbReference>
<comment type="pathway">
    <text evidence="3">Carbohydrate degradation.</text>
</comment>
<dbReference type="AlphaFoldDB" id="A0A8J6Y095"/>
<dbReference type="InterPro" id="IPR023665">
    <property type="entry name" value="ApgAM_prokaryotes"/>
</dbReference>
<evidence type="ECO:0000256" key="6">
    <source>
        <dbReference type="ARBA" id="ARBA00023235"/>
    </source>
</evidence>
<dbReference type="GO" id="GO:0006096">
    <property type="term" value="P:glycolytic process"/>
    <property type="evidence" value="ECO:0007669"/>
    <property type="project" value="UniProtKB-KW"/>
</dbReference>
<dbReference type="Gene3D" id="3.30.70.2130">
    <property type="entry name" value="Metalloenzyme domain"/>
    <property type="match status" value="1"/>
</dbReference>
<dbReference type="InterPro" id="IPR006124">
    <property type="entry name" value="Metalloenzyme"/>
</dbReference>
<dbReference type="GO" id="GO:0004619">
    <property type="term" value="F:phosphoglycerate mutase activity"/>
    <property type="evidence" value="ECO:0007669"/>
    <property type="project" value="UniProtKB-EC"/>
</dbReference>
<dbReference type="PANTHER" id="PTHR31209:SF4">
    <property type="entry name" value="2,3-BISPHOSPHOGLYCERATE-INDEPENDENT PHOSPHOGLYCERATE MUTASE"/>
    <property type="match status" value="1"/>
</dbReference>
<gene>
    <name evidence="8" type="ORF">IFK94_06850</name>
</gene>
<evidence type="ECO:0000256" key="2">
    <source>
        <dbReference type="ARBA" id="ARBA00002315"/>
    </source>
</evidence>
<dbReference type="CDD" id="cd16011">
    <property type="entry name" value="iPGM_like"/>
    <property type="match status" value="1"/>
</dbReference>